<dbReference type="InterPro" id="IPR021789">
    <property type="entry name" value="KHA_dom"/>
</dbReference>
<evidence type="ECO:0000313" key="2">
    <source>
        <dbReference type="EMBL" id="MBW95613.1"/>
    </source>
</evidence>
<sequence>MTQLITEGLSDNVAAIPETSSSSSSMCHKRVIIHGHDPKENMTGDMTGKLINLPDSIEDLFQLAGITTCTSLYTAVVKINTKI</sequence>
<dbReference type="EMBL" id="GGEC01015130">
    <property type="protein sequence ID" value="MBW95613.1"/>
    <property type="molecule type" value="Transcribed_RNA"/>
</dbReference>
<organism evidence="2">
    <name type="scientific">Rhizophora mucronata</name>
    <name type="common">Asiatic mangrove</name>
    <dbReference type="NCBI Taxonomy" id="61149"/>
    <lineage>
        <taxon>Eukaryota</taxon>
        <taxon>Viridiplantae</taxon>
        <taxon>Streptophyta</taxon>
        <taxon>Embryophyta</taxon>
        <taxon>Tracheophyta</taxon>
        <taxon>Spermatophyta</taxon>
        <taxon>Magnoliopsida</taxon>
        <taxon>eudicotyledons</taxon>
        <taxon>Gunneridae</taxon>
        <taxon>Pentapetalae</taxon>
        <taxon>rosids</taxon>
        <taxon>fabids</taxon>
        <taxon>Malpighiales</taxon>
        <taxon>Rhizophoraceae</taxon>
        <taxon>Rhizophora</taxon>
    </lineage>
</organism>
<accession>A0A2P2JQ71</accession>
<dbReference type="AlphaFoldDB" id="A0A2P2JQ71"/>
<feature type="domain" description="KHA" evidence="1">
    <location>
        <begin position="29"/>
        <end position="65"/>
    </location>
</feature>
<name>A0A2P2JQ71_RHIMU</name>
<evidence type="ECO:0000259" key="1">
    <source>
        <dbReference type="Pfam" id="PF11834"/>
    </source>
</evidence>
<proteinExistence type="predicted"/>
<dbReference type="EMBL" id="GGEC01015126">
    <property type="protein sequence ID" value="MBW95609.1"/>
    <property type="molecule type" value="Transcribed_RNA"/>
</dbReference>
<dbReference type="Pfam" id="PF11834">
    <property type="entry name" value="KHA"/>
    <property type="match status" value="1"/>
</dbReference>
<dbReference type="EMBL" id="GGEC01015128">
    <property type="protein sequence ID" value="MBW95611.1"/>
    <property type="molecule type" value="Transcribed_RNA"/>
</dbReference>
<protein>
    <recommendedName>
        <fullName evidence="1">KHA domain-containing protein</fullName>
    </recommendedName>
</protein>
<reference evidence="2" key="1">
    <citation type="submission" date="2018-02" db="EMBL/GenBank/DDBJ databases">
        <title>Rhizophora mucronata_Transcriptome.</title>
        <authorList>
            <person name="Meera S.P."/>
            <person name="Sreeshan A."/>
            <person name="Augustine A."/>
        </authorList>
    </citation>
    <scope>NUCLEOTIDE SEQUENCE</scope>
    <source>
        <tissue evidence="2">Leaf</tissue>
    </source>
</reference>